<reference evidence="1 2" key="1">
    <citation type="journal article" date="2021" name="Front. Genet.">
        <title>Chromosome-Level Genome Assembly Reveals Significant Gene Expansion in the Toll and IMD Signaling Pathways of Dendrolimus kikuchii.</title>
        <authorList>
            <person name="Zhou J."/>
            <person name="Wu P."/>
            <person name="Xiong Z."/>
            <person name="Liu N."/>
            <person name="Zhao N."/>
            <person name="Ji M."/>
            <person name="Qiu Y."/>
            <person name="Yang B."/>
        </authorList>
    </citation>
    <scope>NUCLEOTIDE SEQUENCE [LARGE SCALE GENOMIC DNA]</scope>
    <source>
        <strain evidence="1">Ann1</strain>
    </source>
</reference>
<gene>
    <name evidence="1" type="ORF">K1T71_000567</name>
</gene>
<organism evidence="1 2">
    <name type="scientific">Dendrolimus kikuchii</name>
    <dbReference type="NCBI Taxonomy" id="765133"/>
    <lineage>
        <taxon>Eukaryota</taxon>
        <taxon>Metazoa</taxon>
        <taxon>Ecdysozoa</taxon>
        <taxon>Arthropoda</taxon>
        <taxon>Hexapoda</taxon>
        <taxon>Insecta</taxon>
        <taxon>Pterygota</taxon>
        <taxon>Neoptera</taxon>
        <taxon>Endopterygota</taxon>
        <taxon>Lepidoptera</taxon>
        <taxon>Glossata</taxon>
        <taxon>Ditrysia</taxon>
        <taxon>Bombycoidea</taxon>
        <taxon>Lasiocampidae</taxon>
        <taxon>Dendrolimus</taxon>
    </lineage>
</organism>
<evidence type="ECO:0000313" key="2">
    <source>
        <dbReference type="Proteomes" id="UP000824533"/>
    </source>
</evidence>
<sequence>MDGLCTTCLCKGRKLFTLEATGLYELFSQILNEISISDVKKECTHICWECFAKAKNWKKFRNQAQNSYKLLMGHTQQAAHTLISYTTLTTHHIKHISYPDNAIKPENFFTDDEIKSELMIKSEEETEHCEPETFVNEINMRIPKKKEKEETSKKLKKKLKGHKFKTTRKKKTLTDKSHKRSPSPVDDIDDCENGLNDAIDNKDDMNDLEEYTAGHDEMDNKKDERCAKIPPKSKKKMKVEKSNTTRKKKSLKEDTVKSNLASVDDCYNGLDAMLDGKVNSKDVENHHDDLVNDEKQETKEILPEDNKDIYKQVFANKSVLGEKPQCVECGKMFSSKKTFRYHWNVLHKGQNRYPCPICGKVYQWKSNLGRHLRSHKARDSGELYCELCDKRFASVATYKQHLRVSRRHVTESEFSFMCNECGKKFVSKTRLRDHIDWEHLKKIKFRCQLCHKQTIFYHNNQHNHRRKEKPAPRKTVHSGTWNDYFALRLRNAFGTYSELKRTVQFRPQVPKKTGKNSITSTELVSASLAPLLGLELFGPSPKLSKQTFVGRLFHLCAQWTTV</sequence>
<keyword evidence="2" id="KW-1185">Reference proteome</keyword>
<comment type="caution">
    <text evidence="1">The sequence shown here is derived from an EMBL/GenBank/DDBJ whole genome shotgun (WGS) entry which is preliminary data.</text>
</comment>
<proteinExistence type="predicted"/>
<evidence type="ECO:0000313" key="1">
    <source>
        <dbReference type="EMBL" id="KAJ0184144.1"/>
    </source>
</evidence>
<dbReference type="EMBL" id="CM034387">
    <property type="protein sequence ID" value="KAJ0184144.1"/>
    <property type="molecule type" value="Genomic_DNA"/>
</dbReference>
<name>A0ACC1DJJ5_9NEOP</name>
<accession>A0ACC1DJJ5</accession>
<protein>
    <submittedName>
        <fullName evidence="1">Uncharacterized protein</fullName>
    </submittedName>
</protein>
<dbReference type="Proteomes" id="UP000824533">
    <property type="component" value="Linkage Group LG01"/>
</dbReference>